<dbReference type="EMBL" id="JADCNL010000556">
    <property type="protein sequence ID" value="KAG0446720.1"/>
    <property type="molecule type" value="Genomic_DNA"/>
</dbReference>
<dbReference type="Proteomes" id="UP000636800">
    <property type="component" value="Unassembled WGS sequence"/>
</dbReference>
<keyword evidence="4" id="KW-1185">Reference proteome</keyword>
<gene>
    <name evidence="3" type="ORF">HPP92_028696</name>
    <name evidence="2" type="ORF">HPP92_028713</name>
</gene>
<evidence type="ECO:0000313" key="3">
    <source>
        <dbReference type="EMBL" id="KAG0446720.1"/>
    </source>
</evidence>
<reference evidence="4 5" key="1">
    <citation type="journal article" date="2020" name="Nat. Food">
        <title>A phased Vanilla planifolia genome enables genetic improvement of flavour and production.</title>
        <authorList>
            <person name="Hasing T."/>
            <person name="Tang H."/>
            <person name="Brym M."/>
            <person name="Khazi F."/>
            <person name="Huang T."/>
            <person name="Chambers A.H."/>
        </authorList>
    </citation>
    <scope>NUCLEOTIDE SEQUENCE [LARGE SCALE GENOMIC DNA]</scope>
    <source>
        <tissue evidence="3">Leaf</tissue>
    </source>
</reference>
<proteinExistence type="predicted"/>
<feature type="region of interest" description="Disordered" evidence="1">
    <location>
        <begin position="1"/>
        <end position="41"/>
    </location>
</feature>
<dbReference type="EMBL" id="JADCNM010000557">
    <property type="protein sequence ID" value="KAG0446671.1"/>
    <property type="molecule type" value="Genomic_DNA"/>
</dbReference>
<dbReference type="AlphaFoldDB" id="A0A835P4F8"/>
<evidence type="ECO:0000313" key="4">
    <source>
        <dbReference type="Proteomes" id="UP000636800"/>
    </source>
</evidence>
<evidence type="ECO:0000313" key="5">
    <source>
        <dbReference type="Proteomes" id="UP000639772"/>
    </source>
</evidence>
<feature type="compositionally biased region" description="Polar residues" evidence="1">
    <location>
        <begin position="1"/>
        <end position="10"/>
    </location>
</feature>
<organism evidence="3 4">
    <name type="scientific">Vanilla planifolia</name>
    <name type="common">Vanilla</name>
    <dbReference type="NCBI Taxonomy" id="51239"/>
    <lineage>
        <taxon>Eukaryota</taxon>
        <taxon>Viridiplantae</taxon>
        <taxon>Streptophyta</taxon>
        <taxon>Embryophyta</taxon>
        <taxon>Tracheophyta</taxon>
        <taxon>Spermatophyta</taxon>
        <taxon>Magnoliopsida</taxon>
        <taxon>Liliopsida</taxon>
        <taxon>Asparagales</taxon>
        <taxon>Orchidaceae</taxon>
        <taxon>Vanilloideae</taxon>
        <taxon>Vanilleae</taxon>
        <taxon>Vanilla</taxon>
    </lineage>
</organism>
<evidence type="ECO:0000313" key="2">
    <source>
        <dbReference type="EMBL" id="KAG0446671.1"/>
    </source>
</evidence>
<evidence type="ECO:0000256" key="1">
    <source>
        <dbReference type="SAM" id="MobiDB-lite"/>
    </source>
</evidence>
<sequence length="79" mass="8685">MNNRASSSQVKESKQGRVRGMMEAGEAEVGPGCGKRAPQAGLNKITDKSRDYARKDLGSSPSVFCDCHYFRILDSLMMK</sequence>
<feature type="non-terminal residue" evidence="3">
    <location>
        <position position="79"/>
    </location>
</feature>
<comment type="caution">
    <text evidence="3">The sequence shown here is derived from an EMBL/GenBank/DDBJ whole genome shotgun (WGS) entry which is preliminary data.</text>
</comment>
<name>A0A835P4F8_VANPL</name>
<dbReference type="Proteomes" id="UP000639772">
    <property type="component" value="Unassembled WGS sequence"/>
</dbReference>
<accession>A0A835P4F8</accession>
<protein>
    <submittedName>
        <fullName evidence="3">Uncharacterized protein</fullName>
    </submittedName>
</protein>